<name>A0A914I5X1_GLORO</name>
<keyword evidence="3" id="KW-1185">Reference proteome</keyword>
<dbReference type="Proteomes" id="UP000887572">
    <property type="component" value="Unplaced"/>
</dbReference>
<evidence type="ECO:0000256" key="1">
    <source>
        <dbReference type="SAM" id="Coils"/>
    </source>
</evidence>
<dbReference type="WBParaSite" id="Gr19_v10_g7067.t1">
    <property type="protein sequence ID" value="Gr19_v10_g7067.t1"/>
    <property type="gene ID" value="Gr19_v10_g7067"/>
</dbReference>
<sequence length="581" mass="64855">MNDPTTPKSRRLSSLSSCRRSFLSKDGTALPCAEGATIHQTIDQLGQRMARARESMDELRELAEVPPGDFVGSRFALDTTPNGLGEERAKIRKANAEQARNLAESHLLSYCDTARRLEAQRSRMTALEMRTSRMETLFDAQIRLNQEIGDDALQALGRFATAEKQRQETSEAASALQAKLRAEADKLKGRAELLEASNQTLSAQMEQYTKEKIDVARRLLKCQDECHTLRLAVDRMHHEGDTQSRLLHTRETLVAQLQERVQHCVRERDEAQARATHCTRVRDEVQQRLEQQLTQHQRQAEEWGRETQRKMAEEKAKIEAELCSRNEAELDRVRTEATNTQKRLVDTLKAAAEAHHKLEEERNQMFQKHKLLEENLNAFKRRFVAELQRKLTTRCSQLGDGMNNAFLDVVGRLDFDNKQPPTTSTGSSSPKQQQQREMDKENRRPPSPSSSCKNVPKQQQQQRDASTTMATAANSTQSVACLVQQRKRPSIGTIALVPSFLLPRQSSAATNTGGGSGNKKKSSAAAAAATLTKGLSRTTGTVERGAARTTGKKVPPPMSPGAPSTSAAHTKNDTKFPAFRL</sequence>
<evidence type="ECO:0000313" key="3">
    <source>
        <dbReference type="Proteomes" id="UP000887572"/>
    </source>
</evidence>
<dbReference type="AlphaFoldDB" id="A0A914I5X1"/>
<feature type="compositionally biased region" description="Low complexity" evidence="2">
    <location>
        <begin position="418"/>
        <end position="433"/>
    </location>
</feature>
<reference evidence="4" key="1">
    <citation type="submission" date="2022-11" db="UniProtKB">
        <authorList>
            <consortium name="WormBaseParasite"/>
        </authorList>
    </citation>
    <scope>IDENTIFICATION</scope>
</reference>
<feature type="compositionally biased region" description="Basic and acidic residues" evidence="2">
    <location>
        <begin position="434"/>
        <end position="444"/>
    </location>
</feature>
<accession>A0A914I5X1</accession>
<feature type="compositionally biased region" description="Low complexity" evidence="2">
    <location>
        <begin position="523"/>
        <end position="536"/>
    </location>
</feature>
<evidence type="ECO:0000256" key="2">
    <source>
        <dbReference type="SAM" id="MobiDB-lite"/>
    </source>
</evidence>
<evidence type="ECO:0000313" key="4">
    <source>
        <dbReference type="WBParaSite" id="Gr19_v10_g7067.t1"/>
    </source>
</evidence>
<proteinExistence type="predicted"/>
<organism evidence="3 4">
    <name type="scientific">Globodera rostochiensis</name>
    <name type="common">Golden nematode worm</name>
    <name type="synonym">Heterodera rostochiensis</name>
    <dbReference type="NCBI Taxonomy" id="31243"/>
    <lineage>
        <taxon>Eukaryota</taxon>
        <taxon>Metazoa</taxon>
        <taxon>Ecdysozoa</taxon>
        <taxon>Nematoda</taxon>
        <taxon>Chromadorea</taxon>
        <taxon>Rhabditida</taxon>
        <taxon>Tylenchina</taxon>
        <taxon>Tylenchomorpha</taxon>
        <taxon>Tylenchoidea</taxon>
        <taxon>Heteroderidae</taxon>
        <taxon>Heteroderinae</taxon>
        <taxon>Globodera</taxon>
    </lineage>
</organism>
<protein>
    <submittedName>
        <fullName evidence="4">Uncharacterized protein</fullName>
    </submittedName>
</protein>
<feature type="compositionally biased region" description="Polar residues" evidence="2">
    <location>
        <begin position="449"/>
        <end position="464"/>
    </location>
</feature>
<feature type="coiled-coil region" evidence="1">
    <location>
        <begin position="341"/>
        <end position="382"/>
    </location>
</feature>
<feature type="region of interest" description="Disordered" evidence="2">
    <location>
        <begin position="507"/>
        <end position="581"/>
    </location>
</feature>
<keyword evidence="1" id="KW-0175">Coiled coil</keyword>
<feature type="coiled-coil region" evidence="1">
    <location>
        <begin position="254"/>
        <end position="306"/>
    </location>
</feature>
<feature type="region of interest" description="Disordered" evidence="2">
    <location>
        <begin position="414"/>
        <end position="471"/>
    </location>
</feature>
<feature type="coiled-coil region" evidence="1">
    <location>
        <begin position="159"/>
        <end position="211"/>
    </location>
</feature>